<dbReference type="Gene3D" id="3.40.190.10">
    <property type="entry name" value="Periplasmic binding protein-like II"/>
    <property type="match status" value="2"/>
</dbReference>
<keyword evidence="5" id="KW-1185">Reference proteome</keyword>
<accession>A0A222G4U8</accession>
<dbReference type="Proteomes" id="UP000202259">
    <property type="component" value="Chromosome"/>
</dbReference>
<dbReference type="KEGG" id="cber:B5D82_00560"/>
<proteinExistence type="inferred from homology"/>
<name>A0A222G4U8_9GAMM</name>
<evidence type="ECO:0000256" key="1">
    <source>
        <dbReference type="ARBA" id="ARBA00010333"/>
    </source>
</evidence>
<keyword evidence="2" id="KW-0732">Signal</keyword>
<evidence type="ECO:0000259" key="3">
    <source>
        <dbReference type="SMART" id="SM00062"/>
    </source>
</evidence>
<comment type="similarity">
    <text evidence="1">Belongs to the bacterial solute-binding protein 3 family.</text>
</comment>
<protein>
    <recommendedName>
        <fullName evidence="3">Solute-binding protein family 3/N-terminal domain-containing protein</fullName>
    </recommendedName>
</protein>
<dbReference type="SUPFAM" id="SSF53850">
    <property type="entry name" value="Periplasmic binding protein-like II"/>
    <property type="match status" value="1"/>
</dbReference>
<sequence length="250" mass="28626">MLVRASLGYLFFLFFMSFKITAQPLNTIVFAMHIEPPFSNIVDGIFIGENIDIANALAAKLNKKVSFVYCPPARCFALLQNGQADMMIAIRKTETRKQFLKYLEPPIKMQKLPLQFYIHADNKIELKSYEDLHSLNIGVLRGASYFDQFDQDPQLTKIPLTNYKQLVDMLLKGRIDTFLEREETITPWVDQEIYNTRIKIAKFAYDKTVGSYIAVSKKSVLANEITQLSQAVKDLSDNGELQAIINKVRN</sequence>
<dbReference type="PANTHER" id="PTHR35936:SF25">
    <property type="entry name" value="ABC TRANSPORTER SUBSTRATE-BINDING PROTEIN"/>
    <property type="match status" value="1"/>
</dbReference>
<evidence type="ECO:0000313" key="4">
    <source>
        <dbReference type="EMBL" id="ASP46394.1"/>
    </source>
</evidence>
<dbReference type="PANTHER" id="PTHR35936">
    <property type="entry name" value="MEMBRANE-BOUND LYTIC MUREIN TRANSGLYCOSYLASE F"/>
    <property type="match status" value="1"/>
</dbReference>
<evidence type="ECO:0000256" key="2">
    <source>
        <dbReference type="ARBA" id="ARBA00022729"/>
    </source>
</evidence>
<feature type="domain" description="Solute-binding protein family 3/N-terminal" evidence="3">
    <location>
        <begin position="40"/>
        <end position="250"/>
    </location>
</feature>
<gene>
    <name evidence="4" type="ORF">B5D82_00560</name>
</gene>
<dbReference type="Pfam" id="PF00497">
    <property type="entry name" value="SBP_bac_3"/>
    <property type="match status" value="1"/>
</dbReference>
<dbReference type="EMBL" id="CP020465">
    <property type="protein sequence ID" value="ASP46394.1"/>
    <property type="molecule type" value="Genomic_DNA"/>
</dbReference>
<evidence type="ECO:0000313" key="5">
    <source>
        <dbReference type="Proteomes" id="UP000202259"/>
    </source>
</evidence>
<dbReference type="InterPro" id="IPR001638">
    <property type="entry name" value="Solute-binding_3/MltF_N"/>
</dbReference>
<dbReference type="SMART" id="SM00062">
    <property type="entry name" value="PBPb"/>
    <property type="match status" value="1"/>
</dbReference>
<dbReference type="AlphaFoldDB" id="A0A222G4U8"/>
<organism evidence="4 5">
    <name type="scientific">Cognaticolwellia beringensis</name>
    <dbReference type="NCBI Taxonomy" id="1967665"/>
    <lineage>
        <taxon>Bacteria</taxon>
        <taxon>Pseudomonadati</taxon>
        <taxon>Pseudomonadota</taxon>
        <taxon>Gammaproteobacteria</taxon>
        <taxon>Alteromonadales</taxon>
        <taxon>Colwelliaceae</taxon>
        <taxon>Cognaticolwellia</taxon>
    </lineage>
</organism>
<reference evidence="4 5" key="1">
    <citation type="submission" date="2017-08" db="EMBL/GenBank/DDBJ databases">
        <title>Complete genome of Colwellia sp. NB097-1, a psychrophile bacterium ioslated from Bering Sea.</title>
        <authorList>
            <person name="Chen X."/>
        </authorList>
    </citation>
    <scope>NUCLEOTIDE SEQUENCE [LARGE SCALE GENOMIC DNA]</scope>
    <source>
        <strain evidence="4 5">NB097-1</strain>
    </source>
</reference>